<dbReference type="GO" id="GO:0008270">
    <property type="term" value="F:zinc ion binding"/>
    <property type="evidence" value="ECO:0007669"/>
    <property type="project" value="InterPro"/>
</dbReference>
<comment type="similarity">
    <text evidence="1">Belongs to the PPR family. PCMP-H subfamily.</text>
</comment>
<sequence>MFSINSWSSTTTSSTPQVLPPDKISAIQTTNFTQIPLWVSLKCNPSSITTPQIQQGRLENVHLVSLSKQGKLKEAHDFLEEMEEAGVSVDPHSYKRLLETCGKLRLLSDGRLIHNQLQRTLKNPSQSLENHVLQMYCDCGSFIDAHNLFDEMSEKSLVSWVIIISAYAQEGLLDKACGLFSHMQALEIRPTRSIYSALLRHLIDPSYLDLGKQIHSQVVKSGLTPHVSIDTTISNMYVKCGCLESAELVFYHMAEKNAVSWTGLMVGYIQAERQEHALLMFARMVKEGTQLDEFVFSIILKACARLEDVESGRQIHGHIVKLGLESKVTVGTPLVDFYVKCGNMESARLVFGRIKEPNDVSWSAIISGYSQIDLNLGTQTHGDAIKRGLVSYQYGESAMITMYSKCGRLDYAFRVFELIDNPDAVAWTAIISGCAYHGRASEALFLFRRMRVFGVRPNAITFIAIFTACSHCGLITEAKKYLESMSSECGLEPTIDHYDCMIDIYSRAGLLEEALELIKTMPFEPDSMSWKSLLGGCSIHQNFKLGKIAAEKLLQLDPEDTAAYILMFNLYASSGKWEAAANVRKMMAERDLRKEVSCSWITVTGKVHRFIVGDRHHPQTEEIYSKLKEFKFPIINNKNPFLTEDDVSYSLLERKKQLLDHSERLAIAFGLISTRSSAPILVFKNLRACKDCHDFAKHVSVITGREIVVRDSSRFHHFKSGICSCSDYW</sequence>
<accession>A0A5J5AQZ6</accession>
<evidence type="ECO:0000313" key="7">
    <source>
        <dbReference type="Proteomes" id="UP000325577"/>
    </source>
</evidence>
<dbReference type="PANTHER" id="PTHR47926:SF378">
    <property type="entry name" value="PENTATRICOPEPTIDE REPEAT (PPR) SUPERFAMILY PROTEIN"/>
    <property type="match status" value="1"/>
</dbReference>
<dbReference type="Pfam" id="PF01535">
    <property type="entry name" value="PPR"/>
    <property type="match status" value="5"/>
</dbReference>
<feature type="domain" description="DYW" evidence="5">
    <location>
        <begin position="653"/>
        <end position="729"/>
    </location>
</feature>
<feature type="repeat" description="PPR" evidence="3">
    <location>
        <begin position="560"/>
        <end position="594"/>
    </location>
</feature>
<keyword evidence="7" id="KW-1185">Reference proteome</keyword>
<dbReference type="SUPFAM" id="SSF48452">
    <property type="entry name" value="TPR-like"/>
    <property type="match status" value="1"/>
</dbReference>
<name>A0A5J5AQZ6_9ASTE</name>
<proteinExistence type="inferred from homology"/>
<dbReference type="FunFam" id="1.25.40.10:FF:000031">
    <property type="entry name" value="Pentatricopeptide repeat-containing protein mitochondrial"/>
    <property type="match status" value="1"/>
</dbReference>
<dbReference type="FunFam" id="1.25.40.10:FF:000380">
    <property type="entry name" value="Pentatricopeptide repeat-containing protein, chloroplastic"/>
    <property type="match status" value="1"/>
</dbReference>
<protein>
    <recommendedName>
        <fullName evidence="5">DYW domain-containing protein</fullName>
    </recommendedName>
</protein>
<evidence type="ECO:0000256" key="3">
    <source>
        <dbReference type="PROSITE-ProRule" id="PRU00708"/>
    </source>
</evidence>
<dbReference type="Pfam" id="PF14432">
    <property type="entry name" value="DYW_deaminase"/>
    <property type="match status" value="1"/>
</dbReference>
<dbReference type="PROSITE" id="PS51375">
    <property type="entry name" value="PPR"/>
    <property type="match status" value="4"/>
</dbReference>
<dbReference type="AlphaFoldDB" id="A0A5J5AQZ6"/>
<dbReference type="InterPro" id="IPR002885">
    <property type="entry name" value="PPR_rpt"/>
</dbReference>
<dbReference type="FunFam" id="1.25.40.10:FF:000366">
    <property type="entry name" value="Pentatricopeptide (PPR) repeat-containing protein"/>
    <property type="match status" value="1"/>
</dbReference>
<feature type="repeat" description="PPR" evidence="3">
    <location>
        <begin position="156"/>
        <end position="190"/>
    </location>
</feature>
<evidence type="ECO:0000259" key="5">
    <source>
        <dbReference type="Pfam" id="PF14432"/>
    </source>
</evidence>
<dbReference type="GO" id="GO:0009451">
    <property type="term" value="P:RNA modification"/>
    <property type="evidence" value="ECO:0007669"/>
    <property type="project" value="InterPro"/>
</dbReference>
<dbReference type="InterPro" id="IPR046960">
    <property type="entry name" value="PPR_At4g14850-like_plant"/>
</dbReference>
<dbReference type="NCBIfam" id="TIGR00756">
    <property type="entry name" value="PPR"/>
    <property type="match status" value="4"/>
</dbReference>
<gene>
    <name evidence="6" type="ORF">F0562_032259</name>
</gene>
<evidence type="ECO:0000313" key="6">
    <source>
        <dbReference type="EMBL" id="KAA8532216.1"/>
    </source>
</evidence>
<feature type="repeat" description="PPR" evidence="3">
    <location>
        <begin position="257"/>
        <end position="291"/>
    </location>
</feature>
<dbReference type="FunFam" id="1.25.40.10:FF:000309">
    <property type="entry name" value="Pentatricopeptide repeat-containing protein, chloroplastic"/>
    <property type="match status" value="1"/>
</dbReference>
<dbReference type="GO" id="GO:0003723">
    <property type="term" value="F:RNA binding"/>
    <property type="evidence" value="ECO:0007669"/>
    <property type="project" value="InterPro"/>
</dbReference>
<dbReference type="InterPro" id="IPR011990">
    <property type="entry name" value="TPR-like_helical_dom_sf"/>
</dbReference>
<evidence type="ECO:0000256" key="2">
    <source>
        <dbReference type="ARBA" id="ARBA00022737"/>
    </source>
</evidence>
<feature type="region of interest" description="Disordered" evidence="4">
    <location>
        <begin position="1"/>
        <end position="20"/>
    </location>
</feature>
<dbReference type="InterPro" id="IPR046848">
    <property type="entry name" value="E_motif"/>
</dbReference>
<keyword evidence="2" id="KW-0677">Repeat</keyword>
<dbReference type="PANTHER" id="PTHR47926">
    <property type="entry name" value="PENTATRICOPEPTIDE REPEAT-CONTAINING PROTEIN"/>
    <property type="match status" value="1"/>
</dbReference>
<dbReference type="EMBL" id="CM018042">
    <property type="protein sequence ID" value="KAA8532216.1"/>
    <property type="molecule type" value="Genomic_DNA"/>
</dbReference>
<feature type="repeat" description="PPR" evidence="3">
    <location>
        <begin position="423"/>
        <end position="457"/>
    </location>
</feature>
<dbReference type="Gene3D" id="1.25.40.10">
    <property type="entry name" value="Tetratricopeptide repeat domain"/>
    <property type="match status" value="3"/>
</dbReference>
<dbReference type="OrthoDB" id="742311at2759"/>
<organism evidence="6 7">
    <name type="scientific">Nyssa sinensis</name>
    <dbReference type="NCBI Taxonomy" id="561372"/>
    <lineage>
        <taxon>Eukaryota</taxon>
        <taxon>Viridiplantae</taxon>
        <taxon>Streptophyta</taxon>
        <taxon>Embryophyta</taxon>
        <taxon>Tracheophyta</taxon>
        <taxon>Spermatophyta</taxon>
        <taxon>Magnoliopsida</taxon>
        <taxon>eudicotyledons</taxon>
        <taxon>Gunneridae</taxon>
        <taxon>Pentapetalae</taxon>
        <taxon>asterids</taxon>
        <taxon>Cornales</taxon>
        <taxon>Nyssaceae</taxon>
        <taxon>Nyssa</taxon>
    </lineage>
</organism>
<dbReference type="Pfam" id="PF13041">
    <property type="entry name" value="PPR_2"/>
    <property type="match status" value="2"/>
</dbReference>
<reference evidence="6 7" key="1">
    <citation type="submission" date="2019-09" db="EMBL/GenBank/DDBJ databases">
        <title>A chromosome-level genome assembly of the Chinese tupelo Nyssa sinensis.</title>
        <authorList>
            <person name="Yang X."/>
            <person name="Kang M."/>
            <person name="Yang Y."/>
            <person name="Xiong H."/>
            <person name="Wang M."/>
            <person name="Zhang Z."/>
            <person name="Wang Z."/>
            <person name="Wu H."/>
            <person name="Ma T."/>
            <person name="Liu J."/>
            <person name="Xi Z."/>
        </authorList>
    </citation>
    <scope>NUCLEOTIDE SEQUENCE [LARGE SCALE GENOMIC DNA]</scope>
    <source>
        <strain evidence="6">J267</strain>
        <tissue evidence="6">Leaf</tissue>
    </source>
</reference>
<evidence type="ECO:0000256" key="4">
    <source>
        <dbReference type="SAM" id="MobiDB-lite"/>
    </source>
</evidence>
<evidence type="ECO:0000256" key="1">
    <source>
        <dbReference type="ARBA" id="ARBA00006643"/>
    </source>
</evidence>
<dbReference type="InterPro" id="IPR032867">
    <property type="entry name" value="DYW_dom"/>
</dbReference>
<dbReference type="Pfam" id="PF20431">
    <property type="entry name" value="E_motif"/>
    <property type="match status" value="1"/>
</dbReference>
<dbReference type="Proteomes" id="UP000325577">
    <property type="component" value="Linkage Group LG19"/>
</dbReference>